<keyword evidence="6" id="KW-1185">Reference proteome</keyword>
<gene>
    <name evidence="5" type="ORF">BIT28_14630</name>
</gene>
<evidence type="ECO:0000256" key="2">
    <source>
        <dbReference type="ARBA" id="ARBA00022801"/>
    </source>
</evidence>
<evidence type="ECO:0000313" key="5">
    <source>
        <dbReference type="EMBL" id="OLQ79068.1"/>
    </source>
</evidence>
<dbReference type="Pfam" id="PF17676">
    <property type="entry name" value="Peptidase_S66C"/>
    <property type="match status" value="1"/>
</dbReference>
<evidence type="ECO:0000259" key="3">
    <source>
        <dbReference type="Pfam" id="PF02016"/>
    </source>
</evidence>
<dbReference type="SUPFAM" id="SSF52317">
    <property type="entry name" value="Class I glutamine amidotransferase-like"/>
    <property type="match status" value="1"/>
</dbReference>
<comment type="caution">
    <text evidence="5">The sequence shown here is derived from an EMBL/GenBank/DDBJ whole genome shotgun (WGS) entry which is preliminary data.</text>
</comment>
<evidence type="ECO:0000313" key="6">
    <source>
        <dbReference type="Proteomes" id="UP000186905"/>
    </source>
</evidence>
<dbReference type="EMBL" id="MJIL01000052">
    <property type="protein sequence ID" value="OLQ79068.1"/>
    <property type="molecule type" value="Genomic_DNA"/>
</dbReference>
<dbReference type="SUPFAM" id="SSF141986">
    <property type="entry name" value="LD-carboxypeptidase A C-terminal domain-like"/>
    <property type="match status" value="1"/>
</dbReference>
<sequence>MKYPAPLKKGSKIAITAFSTGIAKEHEARYQCVLAYFKSQGFNVVEGECLRGQQKHVSAPAQQRADELMSFLLNDDIDAIVPPWGGELAMELLPMLDFDALTKAKPKWVLGFSDVSTITAVLSSKLGWASAHCSNLMDLTSNATESLTAGTLACLSTPYGEHFSQSASAKHTRSWPNIAEDPEAVLQPEIPTQWRWLVKPEKGDTIEGRLIGGCWDTLFHLFGTDYLDLDSLSRQHPEGLVLFLENVEMSPVDLVRTILNMKFRGVFSCINGLLLGRCAVVDSDNEDDLTYYEVLERHLVGLGIPVMIDSDIGHVPPNLTLINGALATVELHDGGRIHQQLIA</sequence>
<dbReference type="PANTHER" id="PTHR30237:SF5">
    <property type="entry name" value="CARBOXYPEPTIDASE VC_A0337-RELATED"/>
    <property type="match status" value="1"/>
</dbReference>
<dbReference type="PIRSF" id="PIRSF028757">
    <property type="entry name" value="LD-carboxypeptidase"/>
    <property type="match status" value="1"/>
</dbReference>
<feature type="domain" description="LD-carboxypeptidase N-terminal" evidence="3">
    <location>
        <begin position="13"/>
        <end position="132"/>
    </location>
</feature>
<protein>
    <recommendedName>
        <fullName evidence="7">Peptidase S66</fullName>
    </recommendedName>
</protein>
<dbReference type="GO" id="GO:0016787">
    <property type="term" value="F:hydrolase activity"/>
    <property type="evidence" value="ECO:0007669"/>
    <property type="project" value="UniProtKB-KW"/>
</dbReference>
<dbReference type="InterPro" id="IPR029062">
    <property type="entry name" value="Class_I_gatase-like"/>
</dbReference>
<dbReference type="Gene3D" id="3.50.30.60">
    <property type="entry name" value="LD-carboxypeptidase A C-terminal domain-like"/>
    <property type="match status" value="1"/>
</dbReference>
<dbReference type="InterPro" id="IPR027478">
    <property type="entry name" value="LdcA_N"/>
</dbReference>
<dbReference type="Pfam" id="PF02016">
    <property type="entry name" value="Peptidase_S66"/>
    <property type="match status" value="1"/>
</dbReference>
<accession>A0A1Q9GV80</accession>
<dbReference type="CDD" id="cd07062">
    <property type="entry name" value="Peptidase_S66_mccF_like"/>
    <property type="match status" value="1"/>
</dbReference>
<name>A0A1Q9GV80_9GAMM</name>
<dbReference type="AlphaFoldDB" id="A0A1Q9GV80"/>
<dbReference type="InterPro" id="IPR040449">
    <property type="entry name" value="Peptidase_S66_N"/>
</dbReference>
<evidence type="ECO:0008006" key="7">
    <source>
        <dbReference type="Google" id="ProtNLM"/>
    </source>
</evidence>
<dbReference type="Gene3D" id="3.40.50.10740">
    <property type="entry name" value="Class I glutamine amidotransferase-like"/>
    <property type="match status" value="1"/>
</dbReference>
<dbReference type="OrthoDB" id="9807329at2"/>
<dbReference type="InterPro" id="IPR040921">
    <property type="entry name" value="Peptidase_S66C"/>
</dbReference>
<comment type="similarity">
    <text evidence="1">Belongs to the peptidase S66 family.</text>
</comment>
<keyword evidence="2" id="KW-0378">Hydrolase</keyword>
<evidence type="ECO:0000256" key="1">
    <source>
        <dbReference type="ARBA" id="ARBA00010233"/>
    </source>
</evidence>
<dbReference type="RefSeq" id="WP_075762872.1">
    <property type="nucleotide sequence ID" value="NZ_MJIL01000052.1"/>
</dbReference>
<dbReference type="InterPro" id="IPR027461">
    <property type="entry name" value="Carboxypeptidase_A_C_sf"/>
</dbReference>
<feature type="domain" description="LD-carboxypeptidase C-terminal" evidence="4">
    <location>
        <begin position="207"/>
        <end position="329"/>
    </location>
</feature>
<dbReference type="STRING" id="1903952.BIT28_14630"/>
<organism evidence="5 6">
    <name type="scientific">Photobacterium proteolyticum</name>
    <dbReference type="NCBI Taxonomy" id="1903952"/>
    <lineage>
        <taxon>Bacteria</taxon>
        <taxon>Pseudomonadati</taxon>
        <taxon>Pseudomonadota</taxon>
        <taxon>Gammaproteobacteria</taxon>
        <taxon>Vibrionales</taxon>
        <taxon>Vibrionaceae</taxon>
        <taxon>Photobacterium</taxon>
    </lineage>
</organism>
<reference evidence="5 6" key="1">
    <citation type="submission" date="2016-09" db="EMBL/GenBank/DDBJ databases">
        <title>Photobacterium proteolyticum sp. nov. a protease producing bacterium isolated from ocean sediments of Laizhou Bay.</title>
        <authorList>
            <person name="Li Y."/>
        </authorList>
    </citation>
    <scope>NUCLEOTIDE SEQUENCE [LARGE SCALE GENOMIC DNA]</scope>
    <source>
        <strain evidence="5 6">13-12</strain>
    </source>
</reference>
<dbReference type="Proteomes" id="UP000186905">
    <property type="component" value="Unassembled WGS sequence"/>
</dbReference>
<dbReference type="PANTHER" id="PTHR30237">
    <property type="entry name" value="MURAMOYLTETRAPEPTIDE CARBOXYPEPTIDASE"/>
    <property type="match status" value="1"/>
</dbReference>
<dbReference type="InterPro" id="IPR003507">
    <property type="entry name" value="S66_fam"/>
</dbReference>
<proteinExistence type="inferred from homology"/>
<evidence type="ECO:0000259" key="4">
    <source>
        <dbReference type="Pfam" id="PF17676"/>
    </source>
</evidence>